<gene>
    <name evidence="2" type="ORF">MSAN_00165700</name>
</gene>
<dbReference type="EMBL" id="JACAZH010000001">
    <property type="protein sequence ID" value="KAF7377440.1"/>
    <property type="molecule type" value="Genomic_DNA"/>
</dbReference>
<keyword evidence="3" id="KW-1185">Reference proteome</keyword>
<comment type="caution">
    <text evidence="2">The sequence shown here is derived from an EMBL/GenBank/DDBJ whole genome shotgun (WGS) entry which is preliminary data.</text>
</comment>
<reference evidence="2" key="1">
    <citation type="submission" date="2020-05" db="EMBL/GenBank/DDBJ databases">
        <title>Mycena genomes resolve the evolution of fungal bioluminescence.</title>
        <authorList>
            <person name="Tsai I.J."/>
        </authorList>
    </citation>
    <scope>NUCLEOTIDE SEQUENCE</scope>
    <source>
        <strain evidence="2">160909Yilan</strain>
    </source>
</reference>
<dbReference type="Proteomes" id="UP000623467">
    <property type="component" value="Unassembled WGS sequence"/>
</dbReference>
<proteinExistence type="predicted"/>
<protein>
    <submittedName>
        <fullName evidence="2">Uncharacterized protein</fullName>
    </submittedName>
</protein>
<feature type="compositionally biased region" description="Low complexity" evidence="1">
    <location>
        <begin position="48"/>
        <end position="57"/>
    </location>
</feature>
<name>A0A8H7DKE3_9AGAR</name>
<evidence type="ECO:0000313" key="2">
    <source>
        <dbReference type="EMBL" id="KAF7377440.1"/>
    </source>
</evidence>
<evidence type="ECO:0000256" key="1">
    <source>
        <dbReference type="SAM" id="MobiDB-lite"/>
    </source>
</evidence>
<evidence type="ECO:0000313" key="3">
    <source>
        <dbReference type="Proteomes" id="UP000623467"/>
    </source>
</evidence>
<sequence length="114" mass="13043">MYPYFELAHEYLLLEHELGRSECSAHQRYWRPSPTPPPLPVLSEKSRSVSTKSSRSSVKTEKESKTKPQKTTPTLADDTTTWESTLNCLAVLFQGMYTNTLCRLMLDATITHHL</sequence>
<feature type="region of interest" description="Disordered" evidence="1">
    <location>
        <begin position="26"/>
        <end position="77"/>
    </location>
</feature>
<accession>A0A8H7DKE3</accession>
<organism evidence="2 3">
    <name type="scientific">Mycena sanguinolenta</name>
    <dbReference type="NCBI Taxonomy" id="230812"/>
    <lineage>
        <taxon>Eukaryota</taxon>
        <taxon>Fungi</taxon>
        <taxon>Dikarya</taxon>
        <taxon>Basidiomycota</taxon>
        <taxon>Agaricomycotina</taxon>
        <taxon>Agaricomycetes</taxon>
        <taxon>Agaricomycetidae</taxon>
        <taxon>Agaricales</taxon>
        <taxon>Marasmiineae</taxon>
        <taxon>Mycenaceae</taxon>
        <taxon>Mycena</taxon>
    </lineage>
</organism>
<dbReference type="AlphaFoldDB" id="A0A8H7DKE3"/>